<evidence type="ECO:0000256" key="1">
    <source>
        <dbReference type="ARBA" id="ARBA00023157"/>
    </source>
</evidence>
<comment type="caution">
    <text evidence="2">Lacks conserved residue(s) required for the propagation of feature annotation.</text>
</comment>
<feature type="compositionally biased region" description="Basic and acidic residues" evidence="3">
    <location>
        <begin position="255"/>
        <end position="272"/>
    </location>
</feature>
<keyword evidence="1" id="KW-1015">Disulfide bond</keyword>
<accession>A0A5S6QAA1</accession>
<dbReference type="STRING" id="70415.A0A5S6QAA1"/>
<dbReference type="SUPFAM" id="SSF57424">
    <property type="entry name" value="LDL receptor-like module"/>
    <property type="match status" value="1"/>
</dbReference>
<dbReference type="CDD" id="cd00112">
    <property type="entry name" value="LDLa"/>
    <property type="match status" value="1"/>
</dbReference>
<dbReference type="PROSITE" id="PS01209">
    <property type="entry name" value="LDLRA_1"/>
    <property type="match status" value="1"/>
</dbReference>
<dbReference type="InterPro" id="IPR036055">
    <property type="entry name" value="LDL_receptor-like_sf"/>
</dbReference>
<dbReference type="InterPro" id="IPR023415">
    <property type="entry name" value="LDLR_class-A_CS"/>
</dbReference>
<reference evidence="5" key="1">
    <citation type="submission" date="2019-12" db="UniProtKB">
        <authorList>
            <consortium name="WormBaseParasite"/>
        </authorList>
    </citation>
    <scope>IDENTIFICATION</scope>
</reference>
<name>A0A5S6QAA1_TRIMR</name>
<dbReference type="GO" id="GO:0030297">
    <property type="term" value="F:transmembrane receptor protein tyrosine kinase activator activity"/>
    <property type="evidence" value="ECO:0007669"/>
    <property type="project" value="TreeGrafter"/>
</dbReference>
<feature type="region of interest" description="Disordered" evidence="3">
    <location>
        <begin position="246"/>
        <end position="272"/>
    </location>
</feature>
<organism evidence="4 5">
    <name type="scientific">Trichuris muris</name>
    <name type="common">Mouse whipworm</name>
    <dbReference type="NCBI Taxonomy" id="70415"/>
    <lineage>
        <taxon>Eukaryota</taxon>
        <taxon>Metazoa</taxon>
        <taxon>Ecdysozoa</taxon>
        <taxon>Nematoda</taxon>
        <taxon>Enoplea</taxon>
        <taxon>Dorylaimia</taxon>
        <taxon>Trichinellida</taxon>
        <taxon>Trichuridae</taxon>
        <taxon>Trichuris</taxon>
    </lineage>
</organism>
<evidence type="ECO:0000313" key="5">
    <source>
        <dbReference type="WBParaSite" id="TMUE_1000004251.1"/>
    </source>
</evidence>
<sequence length="475" mass="52595">MNGGNAHFMQRLYWIRWQLKEVLKTTLFPPVVMYCCQEPVANQSPIRGQGNIVGDILELIGCASQLSPFDACKASSSTTTIEIRTIGQPIESHAIVRPLVRAGPLELLSTDRRTRIAPGGLMGWPNGFFNLRTAAALIQSVRFLKLLLLALVAIQLVPSWPALGHVDALPLDRGRLRRSVTASTRRSGAEVAKREPSASPSAGDPRSSNDHRGLTKAMQMFHNLRRMFSERMLLASSLTVGGGNLESLSPASADRVPRKGLQEEPPVEHEQAKRTILFDSPSHYPRTTSSGHRLRHSRIHSHHQQPTYGAVATLSPSETEHNPASPQSGKVSVGEFRVNANLHLSSDLDDEDDEPPSEPNGASHQKRLKFLEIGREAERKLQAAVTLAANAYECPRVHGKITQLLCPSRRLHGYRVCIDESALCNGKPDCPYGEDEDAVSCLFYKTTMRYFKTVVDTVVELTDVMFRQQKHVDEL</sequence>
<evidence type="ECO:0000256" key="2">
    <source>
        <dbReference type="PROSITE-ProRule" id="PRU00124"/>
    </source>
</evidence>
<feature type="compositionally biased region" description="Basic and acidic residues" evidence="3">
    <location>
        <begin position="187"/>
        <end position="196"/>
    </location>
</feature>
<evidence type="ECO:0000256" key="3">
    <source>
        <dbReference type="SAM" id="MobiDB-lite"/>
    </source>
</evidence>
<dbReference type="AlphaFoldDB" id="A0A5S6QAA1"/>
<dbReference type="PANTHER" id="PTHR21105">
    <property type="entry name" value="GH16255P"/>
    <property type="match status" value="1"/>
</dbReference>
<dbReference type="PROSITE" id="PS50068">
    <property type="entry name" value="LDLRA_2"/>
    <property type="match status" value="1"/>
</dbReference>
<dbReference type="WBParaSite" id="TMUE_1000004251.1">
    <property type="protein sequence ID" value="TMUE_1000004251.1"/>
    <property type="gene ID" value="WBGene00285737"/>
</dbReference>
<protein>
    <submittedName>
        <fullName evidence="5">Uncharacterized protein</fullName>
    </submittedName>
</protein>
<dbReference type="InterPro" id="IPR002172">
    <property type="entry name" value="LDrepeatLR_classA_rpt"/>
</dbReference>
<dbReference type="PANTHER" id="PTHR21105:SF0">
    <property type="entry name" value="GH16255P"/>
    <property type="match status" value="1"/>
</dbReference>
<feature type="compositionally biased region" description="Acidic residues" evidence="3">
    <location>
        <begin position="347"/>
        <end position="356"/>
    </location>
</feature>
<proteinExistence type="predicted"/>
<feature type="region of interest" description="Disordered" evidence="3">
    <location>
        <begin position="179"/>
        <end position="212"/>
    </location>
</feature>
<evidence type="ECO:0000313" key="4">
    <source>
        <dbReference type="Proteomes" id="UP000046395"/>
    </source>
</evidence>
<dbReference type="Gene3D" id="4.10.400.10">
    <property type="entry name" value="Low-density Lipoprotein Receptor"/>
    <property type="match status" value="1"/>
</dbReference>
<dbReference type="Proteomes" id="UP000046395">
    <property type="component" value="Unassembled WGS sequence"/>
</dbReference>
<feature type="region of interest" description="Disordered" evidence="3">
    <location>
        <begin position="345"/>
        <end position="367"/>
    </location>
</feature>
<dbReference type="GO" id="GO:0043195">
    <property type="term" value="C:terminal bouton"/>
    <property type="evidence" value="ECO:0007669"/>
    <property type="project" value="TreeGrafter"/>
</dbReference>
<dbReference type="GO" id="GO:0043410">
    <property type="term" value="P:positive regulation of MAPK cascade"/>
    <property type="evidence" value="ECO:0007669"/>
    <property type="project" value="TreeGrafter"/>
</dbReference>
<keyword evidence="4" id="KW-1185">Reference proteome</keyword>